<gene>
    <name evidence="2" type="ORF">ENX03_04020</name>
</gene>
<protein>
    <submittedName>
        <fullName evidence="2">Uncharacterized protein</fullName>
    </submittedName>
</protein>
<keyword evidence="1" id="KW-0732">Signal</keyword>
<proteinExistence type="predicted"/>
<feature type="signal peptide" evidence="1">
    <location>
        <begin position="1"/>
        <end position="30"/>
    </location>
</feature>
<accession>A0A7C3QW54</accession>
<comment type="caution">
    <text evidence="2">The sequence shown here is derived from an EMBL/GenBank/DDBJ whole genome shotgun (WGS) entry which is preliminary data.</text>
</comment>
<name>A0A7C3QW54_9BACT</name>
<evidence type="ECO:0000256" key="1">
    <source>
        <dbReference type="SAM" id="SignalP"/>
    </source>
</evidence>
<organism evidence="2">
    <name type="scientific">Leptospirillum ferriphilum</name>
    <dbReference type="NCBI Taxonomy" id="178606"/>
    <lineage>
        <taxon>Bacteria</taxon>
        <taxon>Pseudomonadati</taxon>
        <taxon>Nitrospirota</taxon>
        <taxon>Nitrospiria</taxon>
        <taxon>Nitrospirales</taxon>
        <taxon>Nitrospiraceae</taxon>
        <taxon>Leptospirillum</taxon>
    </lineage>
</organism>
<dbReference type="EMBL" id="DTMM01000082">
    <property type="protein sequence ID" value="HFT93108.1"/>
    <property type="molecule type" value="Genomic_DNA"/>
</dbReference>
<evidence type="ECO:0000313" key="2">
    <source>
        <dbReference type="EMBL" id="HFT93108.1"/>
    </source>
</evidence>
<reference evidence="2" key="1">
    <citation type="journal article" date="2020" name="mSystems">
        <title>Genome- and Community-Level Interaction Insights into Carbon Utilization and Element Cycling Functions of Hydrothermarchaeota in Hydrothermal Sediment.</title>
        <authorList>
            <person name="Zhou Z."/>
            <person name="Liu Y."/>
            <person name="Xu W."/>
            <person name="Pan J."/>
            <person name="Luo Z.H."/>
            <person name="Li M."/>
        </authorList>
    </citation>
    <scope>NUCLEOTIDE SEQUENCE [LARGE SCALE GENOMIC DNA]</scope>
    <source>
        <strain evidence="2">SpSt-902</strain>
    </source>
</reference>
<feature type="chain" id="PRO_5027884788" evidence="1">
    <location>
        <begin position="31"/>
        <end position="469"/>
    </location>
</feature>
<dbReference type="AlphaFoldDB" id="A0A7C3QW54"/>
<sequence>MKTTRSRLLIATAGILSLALPLASPVPSRASSEEAVRPPFHDTLMYPVTTGKGSVLPGATLVPDQPIFDFQGVPGWIQGKKYTNGMGVTIPKYEILVIKGSRLKGDSVTIPAGGVYFDASPARGEIPMTGSADYFLGKKYYFVDYRAHIIVRKNTLVDTQHWTTVGNHLYRLLSPPVPKVIPNPVLAWRTYDGVSIRPWAVTQRWKDAGHQWADQTPMTYLQGVIAKSGEKSHSVLYRTLTGTAISKEWWASRKDFFGELSKGQSIRTPDGSVKIEDIRSTPKGRTVSLTVRPRKGTPRRYNLKDFRSPMLPESQTMRRRMIAIDGPVAVVLWPKGSVSGQKVKIWIYGDVREWKTNAPFGGLKGWNYFPIACPIAHHIGGMIYNSHSLSLRPGESIPLPGRYGWLKLVSVQGQKVQFEVGSHHQWTPLMTKSGNLDSVFGEGRAVHGILGTIDSSRLDLDQSVTTLHN</sequence>